<feature type="region of interest" description="Disordered" evidence="5">
    <location>
        <begin position="212"/>
        <end position="236"/>
    </location>
</feature>
<feature type="domain" description="Protein kinase" evidence="6">
    <location>
        <begin position="59"/>
        <end position="297"/>
    </location>
</feature>
<name>A0A6M5YXH1_9BACT</name>
<dbReference type="AlphaFoldDB" id="A0A6M5YXH1"/>
<dbReference type="Proteomes" id="UP000503447">
    <property type="component" value="Chromosome"/>
</dbReference>
<protein>
    <submittedName>
        <fullName evidence="7">Serine/threonine protein kinase</fullName>
    </submittedName>
</protein>
<evidence type="ECO:0000256" key="1">
    <source>
        <dbReference type="ARBA" id="ARBA00022679"/>
    </source>
</evidence>
<feature type="region of interest" description="Disordered" evidence="5">
    <location>
        <begin position="1"/>
        <end position="55"/>
    </location>
</feature>
<dbReference type="Gene3D" id="1.10.510.10">
    <property type="entry name" value="Transferase(Phosphotransferase) domain 1"/>
    <property type="match status" value="1"/>
</dbReference>
<dbReference type="SUPFAM" id="SSF56112">
    <property type="entry name" value="Protein kinase-like (PK-like)"/>
    <property type="match status" value="1"/>
</dbReference>
<evidence type="ECO:0000256" key="4">
    <source>
        <dbReference type="ARBA" id="ARBA00022840"/>
    </source>
</evidence>
<evidence type="ECO:0000313" key="8">
    <source>
        <dbReference type="Proteomes" id="UP000503447"/>
    </source>
</evidence>
<dbReference type="Pfam" id="PF00069">
    <property type="entry name" value="Pkinase"/>
    <property type="match status" value="1"/>
</dbReference>
<keyword evidence="4" id="KW-0067">ATP-binding</keyword>
<accession>A0A6M5YXH1</accession>
<dbReference type="GO" id="GO:0005524">
    <property type="term" value="F:ATP binding"/>
    <property type="evidence" value="ECO:0007669"/>
    <property type="project" value="UniProtKB-KW"/>
</dbReference>
<keyword evidence="8" id="KW-1185">Reference proteome</keyword>
<evidence type="ECO:0000259" key="6">
    <source>
        <dbReference type="PROSITE" id="PS50011"/>
    </source>
</evidence>
<proteinExistence type="predicted"/>
<organism evidence="7 8">
    <name type="scientific">Frigoriglobus tundricola</name>
    <dbReference type="NCBI Taxonomy" id="2774151"/>
    <lineage>
        <taxon>Bacteria</taxon>
        <taxon>Pseudomonadati</taxon>
        <taxon>Planctomycetota</taxon>
        <taxon>Planctomycetia</taxon>
        <taxon>Gemmatales</taxon>
        <taxon>Gemmataceae</taxon>
        <taxon>Frigoriglobus</taxon>
    </lineage>
</organism>
<dbReference type="Gene3D" id="3.30.200.20">
    <property type="entry name" value="Phosphorylase Kinase, domain 1"/>
    <property type="match status" value="1"/>
</dbReference>
<dbReference type="CDD" id="cd14014">
    <property type="entry name" value="STKc_PknB_like"/>
    <property type="match status" value="1"/>
</dbReference>
<evidence type="ECO:0000313" key="7">
    <source>
        <dbReference type="EMBL" id="QJW98608.1"/>
    </source>
</evidence>
<dbReference type="PROSITE" id="PS00108">
    <property type="entry name" value="PROTEIN_KINASE_ST"/>
    <property type="match status" value="1"/>
</dbReference>
<dbReference type="InterPro" id="IPR000719">
    <property type="entry name" value="Prot_kinase_dom"/>
</dbReference>
<evidence type="ECO:0000256" key="2">
    <source>
        <dbReference type="ARBA" id="ARBA00022741"/>
    </source>
</evidence>
<dbReference type="SMART" id="SM00220">
    <property type="entry name" value="S_TKc"/>
    <property type="match status" value="1"/>
</dbReference>
<keyword evidence="1" id="KW-0808">Transferase</keyword>
<dbReference type="RefSeq" id="WP_171473745.1">
    <property type="nucleotide sequence ID" value="NZ_CP053452.2"/>
</dbReference>
<reference evidence="8" key="1">
    <citation type="submission" date="2020-05" db="EMBL/GenBank/DDBJ databases">
        <title>Frigoriglobus tundricola gen. nov., sp. nov., a psychrotolerant cellulolytic planctomycete of the family Gemmataceae with two divergent copies of 16S rRNA gene.</title>
        <authorList>
            <person name="Kulichevskaya I.S."/>
            <person name="Ivanova A.A."/>
            <person name="Naumoff D.G."/>
            <person name="Beletsky A.V."/>
            <person name="Rijpstra W.I.C."/>
            <person name="Sinninghe Damste J.S."/>
            <person name="Mardanov A.V."/>
            <person name="Ravin N.V."/>
            <person name="Dedysh S.N."/>
        </authorList>
    </citation>
    <scope>NUCLEOTIDE SEQUENCE [LARGE SCALE GENOMIC DNA]</scope>
    <source>
        <strain evidence="8">PL17</strain>
    </source>
</reference>
<gene>
    <name evidence="7" type="ORF">FTUN_6203</name>
</gene>
<dbReference type="KEGG" id="ftj:FTUN_6203"/>
<evidence type="ECO:0000256" key="5">
    <source>
        <dbReference type="SAM" id="MobiDB-lite"/>
    </source>
</evidence>
<dbReference type="EMBL" id="CP053452">
    <property type="protein sequence ID" value="QJW98608.1"/>
    <property type="molecule type" value="Genomic_DNA"/>
</dbReference>
<dbReference type="InterPro" id="IPR011009">
    <property type="entry name" value="Kinase-like_dom_sf"/>
</dbReference>
<dbReference type="PANTHER" id="PTHR43289:SF6">
    <property type="entry name" value="SERINE_THREONINE-PROTEIN KINASE NEKL-3"/>
    <property type="match status" value="1"/>
</dbReference>
<dbReference type="PROSITE" id="PS50011">
    <property type="entry name" value="PROTEIN_KINASE_DOM"/>
    <property type="match status" value="1"/>
</dbReference>
<evidence type="ECO:0000256" key="3">
    <source>
        <dbReference type="ARBA" id="ARBA00022777"/>
    </source>
</evidence>
<keyword evidence="2" id="KW-0547">Nucleotide-binding</keyword>
<sequence>MAAHDPTHSAPPVGRAALAPHEPASPGGPALTHSDADATVTAPAPAPAPGPRPSAAGRYVLGEEIARGGMGAVYRATDAAFGREVAVKVLLDRFAPTSGTARRFADEARITGQLQHPNVPAVFDLGTLPDGRPFLAMKLIKGDTLEHRLRSRPDPTHDRGRFVAAFERVCQAVAYAHAHHVIHRDLKPSNVMVGSYGEVQVMDWGLAKVLAGGRSDPGDDPGATAGGTEIQSLRDTDDPLTQAGAVLGTPAYMPPEQALGAVHEVDRRSDVFGLGGILAAVLTGRPRSSRTVPSGPG</sequence>
<dbReference type="PANTHER" id="PTHR43289">
    <property type="entry name" value="MITOGEN-ACTIVATED PROTEIN KINASE KINASE KINASE 20-RELATED"/>
    <property type="match status" value="1"/>
</dbReference>
<keyword evidence="3 7" id="KW-0418">Kinase</keyword>
<dbReference type="GO" id="GO:0004674">
    <property type="term" value="F:protein serine/threonine kinase activity"/>
    <property type="evidence" value="ECO:0007669"/>
    <property type="project" value="UniProtKB-KW"/>
</dbReference>
<dbReference type="InterPro" id="IPR008271">
    <property type="entry name" value="Ser/Thr_kinase_AS"/>
</dbReference>
<keyword evidence="7" id="KW-0723">Serine/threonine-protein kinase</keyword>